<accession>A0A0V0ZF49</accession>
<keyword evidence="4" id="KW-1185">Reference proteome</keyword>
<evidence type="ECO:0000313" key="3">
    <source>
        <dbReference type="EMBL" id="KRY11125.1"/>
    </source>
</evidence>
<gene>
    <name evidence="3" type="ORF">T12_12590</name>
</gene>
<protein>
    <submittedName>
        <fullName evidence="3">Uncharacterized protein</fullName>
    </submittedName>
</protein>
<evidence type="ECO:0000256" key="2">
    <source>
        <dbReference type="SAM" id="Phobius"/>
    </source>
</evidence>
<keyword evidence="2" id="KW-0812">Transmembrane</keyword>
<feature type="compositionally biased region" description="Basic residues" evidence="1">
    <location>
        <begin position="171"/>
        <end position="184"/>
    </location>
</feature>
<keyword evidence="2" id="KW-0472">Membrane</keyword>
<dbReference type="AlphaFoldDB" id="A0A0V0ZF49"/>
<reference evidence="3 4" key="1">
    <citation type="submission" date="2015-01" db="EMBL/GenBank/DDBJ databases">
        <title>Evolution of Trichinella species and genotypes.</title>
        <authorList>
            <person name="Korhonen P.K."/>
            <person name="Edoardo P."/>
            <person name="Giuseppe L.R."/>
            <person name="Gasser R.B."/>
        </authorList>
    </citation>
    <scope>NUCLEOTIDE SEQUENCE [LARGE SCALE GENOMIC DNA]</scope>
    <source>
        <strain evidence="3">ISS2496</strain>
    </source>
</reference>
<name>A0A0V0ZF49_9BILA</name>
<proteinExistence type="predicted"/>
<dbReference type="EMBL" id="JYDQ01000206">
    <property type="protein sequence ID" value="KRY11125.1"/>
    <property type="molecule type" value="Genomic_DNA"/>
</dbReference>
<evidence type="ECO:0000256" key="1">
    <source>
        <dbReference type="SAM" id="MobiDB-lite"/>
    </source>
</evidence>
<dbReference type="Proteomes" id="UP000054783">
    <property type="component" value="Unassembled WGS sequence"/>
</dbReference>
<feature type="region of interest" description="Disordered" evidence="1">
    <location>
        <begin position="143"/>
        <end position="202"/>
    </location>
</feature>
<feature type="transmembrane region" description="Helical" evidence="2">
    <location>
        <begin position="236"/>
        <end position="256"/>
    </location>
</feature>
<sequence>MHLDQIAHTKVVNKHRVDVLATFVVVEANFCNSTDNPRTGRFAGYYRHLLVAGGDPSGQQIQAHQYCTNWVQIDPVAITEKGEQNCRRIAYAIVAMVLGQHFRVRILETVAQDPQHRFHHDGSNHDGDGVDLHTGAAARVDAQIPPLDRSASKPDYQAGGDVDGRIDHTAHNGKRARKHGRNQFHHQQSQIEKQRHLSQTHRRHCAGRFQRFRRIDLVVLQRVDVGSIFLEILQKLQLATVILTGIAIFALFGGFFQQSGGDRGVFSLLLIVGKSKRTWNLIAHRNEYFKRLKQQYKKGNLNLKSIGANVGLFFNLRSTNLQNIQYRKAALNANNFL</sequence>
<dbReference type="OrthoDB" id="5916826at2759"/>
<evidence type="ECO:0000313" key="4">
    <source>
        <dbReference type="Proteomes" id="UP000054783"/>
    </source>
</evidence>
<comment type="caution">
    <text evidence="3">The sequence shown here is derived from an EMBL/GenBank/DDBJ whole genome shotgun (WGS) entry which is preliminary data.</text>
</comment>
<keyword evidence="2" id="KW-1133">Transmembrane helix</keyword>
<organism evidence="3 4">
    <name type="scientific">Trichinella patagoniensis</name>
    <dbReference type="NCBI Taxonomy" id="990121"/>
    <lineage>
        <taxon>Eukaryota</taxon>
        <taxon>Metazoa</taxon>
        <taxon>Ecdysozoa</taxon>
        <taxon>Nematoda</taxon>
        <taxon>Enoplea</taxon>
        <taxon>Dorylaimia</taxon>
        <taxon>Trichinellida</taxon>
        <taxon>Trichinellidae</taxon>
        <taxon>Trichinella</taxon>
    </lineage>
</organism>